<protein>
    <submittedName>
        <fullName evidence="2">Uncharacterized protein</fullName>
    </submittedName>
</protein>
<organism evidence="2 3">
    <name type="scientific">Canavalia gladiata</name>
    <name type="common">Sword bean</name>
    <name type="synonym">Dolichos gladiatus</name>
    <dbReference type="NCBI Taxonomy" id="3824"/>
    <lineage>
        <taxon>Eukaryota</taxon>
        <taxon>Viridiplantae</taxon>
        <taxon>Streptophyta</taxon>
        <taxon>Embryophyta</taxon>
        <taxon>Tracheophyta</taxon>
        <taxon>Spermatophyta</taxon>
        <taxon>Magnoliopsida</taxon>
        <taxon>eudicotyledons</taxon>
        <taxon>Gunneridae</taxon>
        <taxon>Pentapetalae</taxon>
        <taxon>rosids</taxon>
        <taxon>fabids</taxon>
        <taxon>Fabales</taxon>
        <taxon>Fabaceae</taxon>
        <taxon>Papilionoideae</taxon>
        <taxon>50 kb inversion clade</taxon>
        <taxon>NPAAA clade</taxon>
        <taxon>indigoferoid/millettioid clade</taxon>
        <taxon>Phaseoleae</taxon>
        <taxon>Canavalia</taxon>
    </lineage>
</organism>
<dbReference type="EMBL" id="JAYMYQ010000001">
    <property type="protein sequence ID" value="KAK7361666.1"/>
    <property type="molecule type" value="Genomic_DNA"/>
</dbReference>
<feature type="compositionally biased region" description="Basic and acidic residues" evidence="1">
    <location>
        <begin position="1"/>
        <end position="11"/>
    </location>
</feature>
<comment type="caution">
    <text evidence="2">The sequence shown here is derived from an EMBL/GenBank/DDBJ whole genome shotgun (WGS) entry which is preliminary data.</text>
</comment>
<name>A0AAN9MW34_CANGL</name>
<evidence type="ECO:0000313" key="3">
    <source>
        <dbReference type="Proteomes" id="UP001367508"/>
    </source>
</evidence>
<reference evidence="2 3" key="1">
    <citation type="submission" date="2024-01" db="EMBL/GenBank/DDBJ databases">
        <title>The genomes of 5 underutilized Papilionoideae crops provide insights into root nodulation and disease resistanc.</title>
        <authorList>
            <person name="Jiang F."/>
        </authorList>
    </citation>
    <scope>NUCLEOTIDE SEQUENCE [LARGE SCALE GENOMIC DNA]</scope>
    <source>
        <strain evidence="2">LVBAO_FW01</strain>
        <tissue evidence="2">Leaves</tissue>
    </source>
</reference>
<feature type="compositionally biased region" description="Polar residues" evidence="1">
    <location>
        <begin position="69"/>
        <end position="80"/>
    </location>
</feature>
<feature type="region of interest" description="Disordered" evidence="1">
    <location>
        <begin position="1"/>
        <end position="24"/>
    </location>
</feature>
<dbReference type="AlphaFoldDB" id="A0AAN9MW34"/>
<accession>A0AAN9MW34</accession>
<feature type="compositionally biased region" description="Low complexity" evidence="1">
    <location>
        <begin position="14"/>
        <end position="24"/>
    </location>
</feature>
<evidence type="ECO:0000313" key="2">
    <source>
        <dbReference type="EMBL" id="KAK7361666.1"/>
    </source>
</evidence>
<proteinExistence type="predicted"/>
<feature type="region of interest" description="Disordered" evidence="1">
    <location>
        <begin position="65"/>
        <end position="88"/>
    </location>
</feature>
<keyword evidence="3" id="KW-1185">Reference proteome</keyword>
<sequence length="181" mass="20746">MQLSEREEHRCSRSTPSSSTPLMPMLHTPRFKVREPFPLCLFSLLGIINHCSKVLLNVLRYMTDPSEVPPSQSGSENPSSRQKKGRRATRLRELTLSRSGEQRIPIEFDKATGNPLGPNNTKFKSYVALLGRSKASILKKDWDDVEMQVKDQIWETIMLTYDVPNTNFLKRKWLSFAGFFG</sequence>
<dbReference type="Proteomes" id="UP001367508">
    <property type="component" value="Unassembled WGS sequence"/>
</dbReference>
<evidence type="ECO:0000256" key="1">
    <source>
        <dbReference type="SAM" id="MobiDB-lite"/>
    </source>
</evidence>
<gene>
    <name evidence="2" type="ORF">VNO77_03740</name>
</gene>